<comment type="caution">
    <text evidence="6">The sequence shown here is derived from an EMBL/GenBank/DDBJ whole genome shotgun (WGS) entry which is preliminary data.</text>
</comment>
<keyword evidence="2" id="KW-0238">DNA-binding</keyword>
<evidence type="ECO:0000259" key="5">
    <source>
        <dbReference type="PROSITE" id="PS50043"/>
    </source>
</evidence>
<dbReference type="EMBL" id="RXOF01000013">
    <property type="protein sequence ID" value="RTQ47191.1"/>
    <property type="molecule type" value="Genomic_DNA"/>
</dbReference>
<dbReference type="PROSITE" id="PS50043">
    <property type="entry name" value="HTH_LUXR_2"/>
    <property type="match status" value="1"/>
</dbReference>
<dbReference type="SMART" id="SM00421">
    <property type="entry name" value="HTH_LUXR"/>
    <property type="match status" value="1"/>
</dbReference>
<evidence type="ECO:0000256" key="2">
    <source>
        <dbReference type="ARBA" id="ARBA00023125"/>
    </source>
</evidence>
<feature type="compositionally biased region" description="Pro residues" evidence="4">
    <location>
        <begin position="136"/>
        <end position="149"/>
    </location>
</feature>
<keyword evidence="1" id="KW-0805">Transcription regulation</keyword>
<name>A0A431TYS5_9BACT</name>
<sequence length="211" mass="22600">MLPLDCAVLVAAPPTLYRQGLLTTLLDHWPGLAITLTTDAQALVPLLRRQRFALAVLDSALAGPSLPRLLGQLQLPHTQQPVLVLTPPRLSPGSRQSLLRQGVALLLPHHTSPLEVVATIRPWLTGETGGARSGPPAAPARPVSPPTPFSPRELDVLRLVVADRCNREIAQQLSLSIRTVESHRRALLQKAGARTLVGLAVQAVRAGWVPA</sequence>
<evidence type="ECO:0000256" key="1">
    <source>
        <dbReference type="ARBA" id="ARBA00023015"/>
    </source>
</evidence>
<dbReference type="SUPFAM" id="SSF52172">
    <property type="entry name" value="CheY-like"/>
    <property type="match status" value="1"/>
</dbReference>
<dbReference type="GO" id="GO:0006355">
    <property type="term" value="P:regulation of DNA-templated transcription"/>
    <property type="evidence" value="ECO:0007669"/>
    <property type="project" value="InterPro"/>
</dbReference>
<reference evidence="6 7" key="1">
    <citation type="submission" date="2018-12" db="EMBL/GenBank/DDBJ databases">
        <title>Hymenobacter gummosus sp. nov., isolated from a spring.</title>
        <authorList>
            <person name="Nie L."/>
        </authorList>
    </citation>
    <scope>NUCLEOTIDE SEQUENCE [LARGE SCALE GENOMIC DNA]</scope>
    <source>
        <strain evidence="6 7">KCTC 52166</strain>
    </source>
</reference>
<evidence type="ECO:0000256" key="3">
    <source>
        <dbReference type="ARBA" id="ARBA00023163"/>
    </source>
</evidence>
<evidence type="ECO:0000256" key="4">
    <source>
        <dbReference type="SAM" id="MobiDB-lite"/>
    </source>
</evidence>
<dbReference type="PROSITE" id="PS00622">
    <property type="entry name" value="HTH_LUXR_1"/>
    <property type="match status" value="1"/>
</dbReference>
<organism evidence="6 7">
    <name type="scientific">Hymenobacter gummosus</name>
    <dbReference type="NCBI Taxonomy" id="1776032"/>
    <lineage>
        <taxon>Bacteria</taxon>
        <taxon>Pseudomonadati</taxon>
        <taxon>Bacteroidota</taxon>
        <taxon>Cytophagia</taxon>
        <taxon>Cytophagales</taxon>
        <taxon>Hymenobacteraceae</taxon>
        <taxon>Hymenobacter</taxon>
    </lineage>
</organism>
<dbReference type="InterPro" id="IPR036388">
    <property type="entry name" value="WH-like_DNA-bd_sf"/>
</dbReference>
<keyword evidence="3" id="KW-0804">Transcription</keyword>
<dbReference type="CDD" id="cd06170">
    <property type="entry name" value="LuxR_C_like"/>
    <property type="match status" value="1"/>
</dbReference>
<keyword evidence="7" id="KW-1185">Reference proteome</keyword>
<dbReference type="Gene3D" id="1.10.10.10">
    <property type="entry name" value="Winged helix-like DNA-binding domain superfamily/Winged helix DNA-binding domain"/>
    <property type="match status" value="1"/>
</dbReference>
<dbReference type="AlphaFoldDB" id="A0A431TYS5"/>
<dbReference type="OrthoDB" id="881140at2"/>
<dbReference type="SUPFAM" id="SSF46894">
    <property type="entry name" value="C-terminal effector domain of the bipartite response regulators"/>
    <property type="match status" value="1"/>
</dbReference>
<dbReference type="InterPro" id="IPR000792">
    <property type="entry name" value="Tscrpt_reg_LuxR_C"/>
</dbReference>
<proteinExistence type="predicted"/>
<dbReference type="Pfam" id="PF00196">
    <property type="entry name" value="GerE"/>
    <property type="match status" value="1"/>
</dbReference>
<feature type="domain" description="HTH luxR-type" evidence="5">
    <location>
        <begin position="142"/>
        <end position="207"/>
    </location>
</feature>
<dbReference type="Gene3D" id="3.40.50.2300">
    <property type="match status" value="1"/>
</dbReference>
<accession>A0A431TYS5</accession>
<gene>
    <name evidence="6" type="ORF">EJV47_20060</name>
</gene>
<feature type="region of interest" description="Disordered" evidence="4">
    <location>
        <begin position="127"/>
        <end position="149"/>
    </location>
</feature>
<dbReference type="RefSeq" id="WP_126694990.1">
    <property type="nucleotide sequence ID" value="NZ_RXOF01000013.1"/>
</dbReference>
<protein>
    <submittedName>
        <fullName evidence="6">Response regulator transcription factor</fullName>
    </submittedName>
</protein>
<dbReference type="PANTHER" id="PTHR44688:SF16">
    <property type="entry name" value="DNA-BINDING TRANSCRIPTIONAL ACTIVATOR DEVR_DOSR"/>
    <property type="match status" value="1"/>
</dbReference>
<dbReference type="Proteomes" id="UP000282184">
    <property type="component" value="Unassembled WGS sequence"/>
</dbReference>
<dbReference type="PRINTS" id="PR00038">
    <property type="entry name" value="HTHLUXR"/>
</dbReference>
<dbReference type="InterPro" id="IPR011006">
    <property type="entry name" value="CheY-like_superfamily"/>
</dbReference>
<evidence type="ECO:0000313" key="7">
    <source>
        <dbReference type="Proteomes" id="UP000282184"/>
    </source>
</evidence>
<dbReference type="InterPro" id="IPR016032">
    <property type="entry name" value="Sig_transdc_resp-reg_C-effctor"/>
</dbReference>
<dbReference type="GO" id="GO:0003677">
    <property type="term" value="F:DNA binding"/>
    <property type="evidence" value="ECO:0007669"/>
    <property type="project" value="UniProtKB-KW"/>
</dbReference>
<evidence type="ECO:0000313" key="6">
    <source>
        <dbReference type="EMBL" id="RTQ47191.1"/>
    </source>
</evidence>
<dbReference type="PANTHER" id="PTHR44688">
    <property type="entry name" value="DNA-BINDING TRANSCRIPTIONAL ACTIVATOR DEVR_DOSR"/>
    <property type="match status" value="1"/>
</dbReference>